<evidence type="ECO:0000313" key="2">
    <source>
        <dbReference type="EMBL" id="MDR7277051.1"/>
    </source>
</evidence>
<keyword evidence="3" id="KW-1185">Reference proteome</keyword>
<dbReference type="RefSeq" id="WP_310369254.1">
    <property type="nucleotide sequence ID" value="NZ_JAVDYB010000001.1"/>
</dbReference>
<dbReference type="Proteomes" id="UP001183643">
    <property type="component" value="Unassembled WGS sequence"/>
</dbReference>
<dbReference type="AlphaFoldDB" id="A0AAE3YR01"/>
<sequence length="59" mass="6429">MAVSSIFLNRVLIDLQEICGDGTCRAAVGGPPPNVVRTSRRRRRLGRHSFGPGDLEPIN</sequence>
<accession>A0AAE3YR01</accession>
<comment type="caution">
    <text evidence="2">The sequence shown here is derived from an EMBL/GenBank/DDBJ whole genome shotgun (WGS) entry which is preliminary data.</text>
</comment>
<gene>
    <name evidence="2" type="ORF">J2S41_003829</name>
</gene>
<reference evidence="2" key="1">
    <citation type="submission" date="2023-07" db="EMBL/GenBank/DDBJ databases">
        <title>Sequencing the genomes of 1000 actinobacteria strains.</title>
        <authorList>
            <person name="Klenk H.-P."/>
        </authorList>
    </citation>
    <scope>NUCLEOTIDE SEQUENCE</scope>
    <source>
        <strain evidence="2">DSM 44707</strain>
    </source>
</reference>
<name>A0AAE3YR01_9ACTN</name>
<proteinExistence type="predicted"/>
<dbReference type="EMBL" id="JAVDYB010000001">
    <property type="protein sequence ID" value="MDR7277051.1"/>
    <property type="molecule type" value="Genomic_DNA"/>
</dbReference>
<evidence type="ECO:0000256" key="1">
    <source>
        <dbReference type="SAM" id="MobiDB-lite"/>
    </source>
</evidence>
<feature type="compositionally biased region" description="Basic residues" evidence="1">
    <location>
        <begin position="38"/>
        <end position="47"/>
    </location>
</feature>
<protein>
    <submittedName>
        <fullName evidence="2">Uncharacterized protein</fullName>
    </submittedName>
</protein>
<organism evidence="2 3">
    <name type="scientific">Catenuloplanes atrovinosus</name>
    <dbReference type="NCBI Taxonomy" id="137266"/>
    <lineage>
        <taxon>Bacteria</taxon>
        <taxon>Bacillati</taxon>
        <taxon>Actinomycetota</taxon>
        <taxon>Actinomycetes</taxon>
        <taxon>Micromonosporales</taxon>
        <taxon>Micromonosporaceae</taxon>
        <taxon>Catenuloplanes</taxon>
    </lineage>
</organism>
<evidence type="ECO:0000313" key="3">
    <source>
        <dbReference type="Proteomes" id="UP001183643"/>
    </source>
</evidence>
<feature type="region of interest" description="Disordered" evidence="1">
    <location>
        <begin position="30"/>
        <end position="59"/>
    </location>
</feature>